<feature type="compositionally biased region" description="Low complexity" evidence="1">
    <location>
        <begin position="425"/>
        <end position="441"/>
    </location>
</feature>
<feature type="compositionally biased region" description="Basic and acidic residues" evidence="1">
    <location>
        <begin position="355"/>
        <end position="368"/>
    </location>
</feature>
<accession>A0A2K3DPZ2</accession>
<name>A0A2K3DPZ2_CHLRE</name>
<feature type="compositionally biased region" description="Basic and acidic residues" evidence="1">
    <location>
        <begin position="25"/>
        <end position="34"/>
    </location>
</feature>
<dbReference type="Gramene" id="PNW82609">
    <property type="protein sequence ID" value="PNW82609"/>
    <property type="gene ID" value="CHLRE_06g285950v5"/>
</dbReference>
<gene>
    <name evidence="2" type="ORF">CHLRE_06g285950v5</name>
</gene>
<proteinExistence type="predicted"/>
<sequence>MGLFSCFSRPASRPCKLSESPPHSAKVEAKGRDHASPFNAEELYLKDAGVGDLRQKAWVVHSDAPSAALPQQFSNDSARALMPQQLAPTSSSTYATTTPHASSDGRCSASSCYGGTAANALAASKSPSSHGVHTADGTQHDAREPPAAGPDVVTAHHAQQHRPVVRSQQQYMATLQEAPPTRSDGRGSSHGVGRPRRMSAYAVPTATAEAPARWPITAATRDTAAHQTLSDMRQSHMSKSFTDMRQLSKQHGAPAAAPVLDFTAAALLASGRVNMLHVHVQRLKQRKDAAGLHMQASSRAANSHLGEGGRGAGGGDPSCQRPPLLAPRGRRNSLGDGRGSGGGGGNTFYASPRRHSVDGSRGDGRDLDGVQQARASSRGPGSQRCRRSSADGGGGGRTFDPVEARLARRADAALAARRSSGNTGPGQQRPQPRPQQEQLRGAASYGLII</sequence>
<feature type="region of interest" description="Disordered" evidence="1">
    <location>
        <begin position="9"/>
        <end position="34"/>
    </location>
</feature>
<dbReference type="GeneID" id="66053788"/>
<feature type="compositionally biased region" description="Basic and acidic residues" evidence="1">
    <location>
        <begin position="400"/>
        <end position="411"/>
    </location>
</feature>
<feature type="compositionally biased region" description="Low complexity" evidence="1">
    <location>
        <begin position="87"/>
        <end position="102"/>
    </location>
</feature>
<feature type="region of interest" description="Disordered" evidence="1">
    <location>
        <begin position="289"/>
        <end position="449"/>
    </location>
</feature>
<dbReference type="ExpressionAtlas" id="A0A2K3DPZ2">
    <property type="expression patterns" value="baseline"/>
</dbReference>
<reference evidence="2 3" key="1">
    <citation type="journal article" date="2007" name="Science">
        <title>The Chlamydomonas genome reveals the evolution of key animal and plant functions.</title>
        <authorList>
            <person name="Merchant S.S."/>
            <person name="Prochnik S.E."/>
            <person name="Vallon O."/>
            <person name="Harris E.H."/>
            <person name="Karpowicz S.J."/>
            <person name="Witman G.B."/>
            <person name="Terry A."/>
            <person name="Salamov A."/>
            <person name="Fritz-Laylin L.K."/>
            <person name="Marechal-Drouard L."/>
            <person name="Marshall W.F."/>
            <person name="Qu L.H."/>
            <person name="Nelson D.R."/>
            <person name="Sanderfoot A.A."/>
            <person name="Spalding M.H."/>
            <person name="Kapitonov V.V."/>
            <person name="Ren Q."/>
            <person name="Ferris P."/>
            <person name="Lindquist E."/>
            <person name="Shapiro H."/>
            <person name="Lucas S.M."/>
            <person name="Grimwood J."/>
            <person name="Schmutz J."/>
            <person name="Cardol P."/>
            <person name="Cerutti H."/>
            <person name="Chanfreau G."/>
            <person name="Chen C.L."/>
            <person name="Cognat V."/>
            <person name="Croft M.T."/>
            <person name="Dent R."/>
            <person name="Dutcher S."/>
            <person name="Fernandez E."/>
            <person name="Fukuzawa H."/>
            <person name="Gonzalez-Ballester D."/>
            <person name="Gonzalez-Halphen D."/>
            <person name="Hallmann A."/>
            <person name="Hanikenne M."/>
            <person name="Hippler M."/>
            <person name="Inwood W."/>
            <person name="Jabbari K."/>
            <person name="Kalanon M."/>
            <person name="Kuras R."/>
            <person name="Lefebvre P.A."/>
            <person name="Lemaire S.D."/>
            <person name="Lobanov A.V."/>
            <person name="Lohr M."/>
            <person name="Manuell A."/>
            <person name="Meier I."/>
            <person name="Mets L."/>
            <person name="Mittag M."/>
            <person name="Mittelmeier T."/>
            <person name="Moroney J.V."/>
            <person name="Moseley J."/>
            <person name="Napoli C."/>
            <person name="Nedelcu A.M."/>
            <person name="Niyogi K."/>
            <person name="Novoselov S.V."/>
            <person name="Paulsen I.T."/>
            <person name="Pazour G."/>
            <person name="Purton S."/>
            <person name="Ral J.P."/>
            <person name="Riano-Pachon D.M."/>
            <person name="Riekhof W."/>
            <person name="Rymarquis L."/>
            <person name="Schroda M."/>
            <person name="Stern D."/>
            <person name="Umen J."/>
            <person name="Willows R."/>
            <person name="Wilson N."/>
            <person name="Zimmer S.L."/>
            <person name="Allmer J."/>
            <person name="Balk J."/>
            <person name="Bisova K."/>
            <person name="Chen C.J."/>
            <person name="Elias M."/>
            <person name="Gendler K."/>
            <person name="Hauser C."/>
            <person name="Lamb M.R."/>
            <person name="Ledford H."/>
            <person name="Long J.C."/>
            <person name="Minagawa J."/>
            <person name="Page M.D."/>
            <person name="Pan J."/>
            <person name="Pootakham W."/>
            <person name="Roje S."/>
            <person name="Rose A."/>
            <person name="Stahlberg E."/>
            <person name="Terauchi A.M."/>
            <person name="Yang P."/>
            <person name="Ball S."/>
            <person name="Bowler C."/>
            <person name="Dieckmann C.L."/>
            <person name="Gladyshev V.N."/>
            <person name="Green P."/>
            <person name="Jorgensen R."/>
            <person name="Mayfield S."/>
            <person name="Mueller-Roeber B."/>
            <person name="Rajamani S."/>
            <person name="Sayre R.T."/>
            <person name="Brokstein P."/>
            <person name="Dubchak I."/>
            <person name="Goodstein D."/>
            <person name="Hornick L."/>
            <person name="Huang Y.W."/>
            <person name="Jhaveri J."/>
            <person name="Luo Y."/>
            <person name="Martinez D."/>
            <person name="Ngau W.C."/>
            <person name="Otillar B."/>
            <person name="Poliakov A."/>
            <person name="Porter A."/>
            <person name="Szajkowski L."/>
            <person name="Werner G."/>
            <person name="Zhou K."/>
            <person name="Grigoriev I.V."/>
            <person name="Rokhsar D.S."/>
            <person name="Grossman A.R."/>
        </authorList>
    </citation>
    <scope>NUCLEOTIDE SEQUENCE [LARGE SCALE GENOMIC DNA]</scope>
    <source>
        <strain evidence="3">CC-503</strain>
    </source>
</reference>
<feature type="region of interest" description="Disordered" evidence="1">
    <location>
        <begin position="86"/>
        <end position="109"/>
    </location>
</feature>
<evidence type="ECO:0000313" key="2">
    <source>
        <dbReference type="EMBL" id="PNW82609.1"/>
    </source>
</evidence>
<dbReference type="RefSeq" id="XP_042924051.1">
    <property type="nucleotide sequence ID" value="XM_043063345.1"/>
</dbReference>
<evidence type="ECO:0000313" key="3">
    <source>
        <dbReference type="Proteomes" id="UP000006906"/>
    </source>
</evidence>
<keyword evidence="3" id="KW-1185">Reference proteome</keyword>
<dbReference type="EMBL" id="CM008967">
    <property type="protein sequence ID" value="PNW82609.1"/>
    <property type="molecule type" value="Genomic_DNA"/>
</dbReference>
<feature type="compositionally biased region" description="Gly residues" evidence="1">
    <location>
        <begin position="336"/>
        <end position="346"/>
    </location>
</feature>
<feature type="region of interest" description="Disordered" evidence="1">
    <location>
        <begin position="124"/>
        <end position="195"/>
    </location>
</feature>
<dbReference type="Proteomes" id="UP000006906">
    <property type="component" value="Chromosome 6"/>
</dbReference>
<organism evidence="2 3">
    <name type="scientific">Chlamydomonas reinhardtii</name>
    <name type="common">Chlamydomonas smithii</name>
    <dbReference type="NCBI Taxonomy" id="3055"/>
    <lineage>
        <taxon>Eukaryota</taxon>
        <taxon>Viridiplantae</taxon>
        <taxon>Chlorophyta</taxon>
        <taxon>core chlorophytes</taxon>
        <taxon>Chlorophyceae</taxon>
        <taxon>CS clade</taxon>
        <taxon>Chlamydomonadales</taxon>
        <taxon>Chlamydomonadaceae</taxon>
        <taxon>Chlamydomonas</taxon>
    </lineage>
</organism>
<dbReference type="KEGG" id="cre:CHLRE_06g285950v5"/>
<evidence type="ECO:0000256" key="1">
    <source>
        <dbReference type="SAM" id="MobiDB-lite"/>
    </source>
</evidence>
<feature type="compositionally biased region" description="Gly residues" evidence="1">
    <location>
        <begin position="306"/>
        <end position="316"/>
    </location>
</feature>
<dbReference type="AlphaFoldDB" id="A0A2K3DPZ2"/>
<dbReference type="InParanoid" id="A0A2K3DPZ2"/>
<protein>
    <submittedName>
        <fullName evidence="2">Uncharacterized protein</fullName>
    </submittedName>
</protein>